<comment type="caution">
    <text evidence="1">The sequence shown here is derived from an EMBL/GenBank/DDBJ whole genome shotgun (WGS) entry which is preliminary data.</text>
</comment>
<dbReference type="Proteomes" id="UP000777784">
    <property type="component" value="Unassembled WGS sequence"/>
</dbReference>
<accession>A0A948RY50</accession>
<evidence type="ECO:0000313" key="1">
    <source>
        <dbReference type="EMBL" id="MBU2691712.1"/>
    </source>
</evidence>
<dbReference type="AlphaFoldDB" id="A0A948RY50"/>
<protein>
    <submittedName>
        <fullName evidence="1">Uncharacterized protein</fullName>
    </submittedName>
</protein>
<proteinExistence type="predicted"/>
<name>A0A948RY50_UNCEI</name>
<dbReference type="EMBL" id="JAHJDP010000074">
    <property type="protein sequence ID" value="MBU2691712.1"/>
    <property type="molecule type" value="Genomic_DNA"/>
</dbReference>
<reference evidence="1" key="1">
    <citation type="submission" date="2021-05" db="EMBL/GenBank/DDBJ databases">
        <title>Energy efficiency and biological interactions define the core microbiome of deep oligotrophic groundwater.</title>
        <authorList>
            <person name="Mehrshad M."/>
            <person name="Lopez-Fernandez M."/>
            <person name="Bell E."/>
            <person name="Bernier-Latmani R."/>
            <person name="Bertilsson S."/>
            <person name="Dopson M."/>
        </authorList>
    </citation>
    <scope>NUCLEOTIDE SEQUENCE</scope>
    <source>
        <strain evidence="1">Modern_marine.mb.64</strain>
    </source>
</reference>
<gene>
    <name evidence="1" type="ORF">KJ970_12370</name>
</gene>
<organism evidence="1 2">
    <name type="scientific">Eiseniibacteriota bacterium</name>
    <dbReference type="NCBI Taxonomy" id="2212470"/>
    <lineage>
        <taxon>Bacteria</taxon>
        <taxon>Candidatus Eiseniibacteriota</taxon>
    </lineage>
</organism>
<evidence type="ECO:0000313" key="2">
    <source>
        <dbReference type="Proteomes" id="UP000777784"/>
    </source>
</evidence>
<sequence length="138" mass="15486">MAAKRRGRVSEIENLIWADLEAFLRDPGPVLETLVEQIRVETVEEGGKKRAIVHVTYKFDPPPKPTLVARTHIRASRYQGLRISRMYKMRAGRTTWKGNNVLPSSAAWPLDHPSLSLAIASQANPSQSSRRTIGIDTK</sequence>